<proteinExistence type="predicted"/>
<dbReference type="InterPro" id="IPR020046">
    <property type="entry name" value="5-3_exonucl_a-hlix_arch_N"/>
</dbReference>
<dbReference type="InterPro" id="IPR038969">
    <property type="entry name" value="FEN"/>
</dbReference>
<dbReference type="PANTHER" id="PTHR42646">
    <property type="entry name" value="FLAP ENDONUCLEASE XNI"/>
    <property type="match status" value="1"/>
</dbReference>
<dbReference type="Proteomes" id="UP000743899">
    <property type="component" value="Unassembled WGS sequence"/>
</dbReference>
<dbReference type="CDD" id="cd09859">
    <property type="entry name" value="PIN_53EXO"/>
    <property type="match status" value="1"/>
</dbReference>
<dbReference type="Pfam" id="PF02739">
    <property type="entry name" value="5_3_exonuc_N"/>
    <property type="match status" value="1"/>
</dbReference>
<dbReference type="PANTHER" id="PTHR42646:SF2">
    <property type="entry name" value="5'-3' EXONUCLEASE FAMILY PROTEIN"/>
    <property type="match status" value="1"/>
</dbReference>
<organism evidence="2 3">
    <name type="scientific">Pallidibacillus pasinlerensis</name>
    <dbReference type="NCBI Taxonomy" id="2703818"/>
    <lineage>
        <taxon>Bacteria</taxon>
        <taxon>Bacillati</taxon>
        <taxon>Bacillota</taxon>
        <taxon>Bacilli</taxon>
        <taxon>Bacillales</taxon>
        <taxon>Bacillaceae</taxon>
        <taxon>Pallidibacillus</taxon>
    </lineage>
</organism>
<evidence type="ECO:0000259" key="1">
    <source>
        <dbReference type="Pfam" id="PF02739"/>
    </source>
</evidence>
<dbReference type="Gene3D" id="3.40.50.1010">
    <property type="entry name" value="5'-nuclease"/>
    <property type="match status" value="1"/>
</dbReference>
<comment type="caution">
    <text evidence="2">The sequence shown here is derived from an EMBL/GenBank/DDBJ whole genome shotgun (WGS) entry which is preliminary data.</text>
</comment>
<protein>
    <recommendedName>
        <fullName evidence="1">5'-3' exonuclease alpha-helical arch N-terminal domain-containing protein</fullName>
    </recommendedName>
</protein>
<sequence length="88" mass="10299">MTNNQSKLLLVDGMALLFRAFYATSVSGQFMYNDEGIPTNGVNGFLRHMFTAVNHFKPTHLAVCWDMGSKTFRNEMYEDYIPNFRWEY</sequence>
<dbReference type="EMBL" id="JAACYS010000003">
    <property type="protein sequence ID" value="NCU16436.1"/>
    <property type="molecule type" value="Genomic_DNA"/>
</dbReference>
<accession>A0ABW9ZZC7</accession>
<dbReference type="SUPFAM" id="SSF88723">
    <property type="entry name" value="PIN domain-like"/>
    <property type="match status" value="1"/>
</dbReference>
<dbReference type="InterPro" id="IPR029060">
    <property type="entry name" value="PIN-like_dom_sf"/>
</dbReference>
<keyword evidence="3" id="KW-1185">Reference proteome</keyword>
<name>A0ABW9ZZC7_9BACI</name>
<reference evidence="2 3" key="1">
    <citation type="submission" date="2020-01" db="EMBL/GenBank/DDBJ databases">
        <title>A novel Bacillus sp. from Pasinler.</title>
        <authorList>
            <person name="Adiguzel A."/>
            <person name="Ay H."/>
            <person name="Baltaci M.O."/>
        </authorList>
    </citation>
    <scope>NUCLEOTIDE SEQUENCE [LARGE SCALE GENOMIC DNA]</scope>
    <source>
        <strain evidence="2 3">P1</strain>
    </source>
</reference>
<evidence type="ECO:0000313" key="2">
    <source>
        <dbReference type="EMBL" id="NCU16436.1"/>
    </source>
</evidence>
<gene>
    <name evidence="2" type="ORF">GW534_01430</name>
</gene>
<feature type="domain" description="5'-3' exonuclease alpha-helical arch N-terminal" evidence="1">
    <location>
        <begin position="7"/>
        <end position="80"/>
    </location>
</feature>
<evidence type="ECO:0000313" key="3">
    <source>
        <dbReference type="Proteomes" id="UP000743899"/>
    </source>
</evidence>